<evidence type="ECO:0000313" key="1">
    <source>
        <dbReference type="EnsemblPlants" id="LPERR05G23160.1"/>
    </source>
</evidence>
<name>A0A0D9WKC5_9ORYZ</name>
<protein>
    <submittedName>
        <fullName evidence="1">Uncharacterized protein</fullName>
    </submittedName>
</protein>
<reference evidence="2" key="2">
    <citation type="submission" date="2013-12" db="EMBL/GenBank/DDBJ databases">
        <authorList>
            <person name="Yu Y."/>
            <person name="Lee S."/>
            <person name="de Baynast K."/>
            <person name="Wissotski M."/>
            <person name="Liu L."/>
            <person name="Talag J."/>
            <person name="Goicoechea J."/>
            <person name="Angelova A."/>
            <person name="Jetty R."/>
            <person name="Kudrna D."/>
            <person name="Golser W."/>
            <person name="Rivera L."/>
            <person name="Zhang J."/>
            <person name="Wing R."/>
        </authorList>
    </citation>
    <scope>NUCLEOTIDE SEQUENCE</scope>
</reference>
<dbReference type="HOGENOM" id="CLU_2076510_0_0_1"/>
<accession>A0A0D9WKC5</accession>
<reference evidence="1" key="3">
    <citation type="submission" date="2015-04" db="UniProtKB">
        <authorList>
            <consortium name="EnsemblPlants"/>
        </authorList>
    </citation>
    <scope>IDENTIFICATION</scope>
</reference>
<sequence>MAAWSRIVRSLRGSAAAGTSSMTRLFNATAGDKAIVASLGIITSGTYVAWHASNELRDCLDKMESEHKEFLRNLESENREFLLNLKTLMQGTMEEREALLGRIRERGASEEEGGSCVD</sequence>
<reference evidence="1 2" key="1">
    <citation type="submission" date="2012-08" db="EMBL/GenBank/DDBJ databases">
        <title>Oryza genome evolution.</title>
        <authorList>
            <person name="Wing R.A."/>
        </authorList>
    </citation>
    <scope>NUCLEOTIDE SEQUENCE</scope>
</reference>
<dbReference type="AlphaFoldDB" id="A0A0D9WKC5"/>
<dbReference type="Gramene" id="LPERR05G23160.1">
    <property type="protein sequence ID" value="LPERR05G23160.1"/>
    <property type="gene ID" value="LPERR05G23160"/>
</dbReference>
<dbReference type="EnsemblPlants" id="LPERR05G23160.1">
    <property type="protein sequence ID" value="LPERR05G23160.1"/>
    <property type="gene ID" value="LPERR05G23160"/>
</dbReference>
<evidence type="ECO:0000313" key="2">
    <source>
        <dbReference type="Proteomes" id="UP000032180"/>
    </source>
</evidence>
<dbReference type="Proteomes" id="UP000032180">
    <property type="component" value="Chromosome 5"/>
</dbReference>
<proteinExistence type="predicted"/>
<organism evidence="1 2">
    <name type="scientific">Leersia perrieri</name>
    <dbReference type="NCBI Taxonomy" id="77586"/>
    <lineage>
        <taxon>Eukaryota</taxon>
        <taxon>Viridiplantae</taxon>
        <taxon>Streptophyta</taxon>
        <taxon>Embryophyta</taxon>
        <taxon>Tracheophyta</taxon>
        <taxon>Spermatophyta</taxon>
        <taxon>Magnoliopsida</taxon>
        <taxon>Liliopsida</taxon>
        <taxon>Poales</taxon>
        <taxon>Poaceae</taxon>
        <taxon>BOP clade</taxon>
        <taxon>Oryzoideae</taxon>
        <taxon>Oryzeae</taxon>
        <taxon>Oryzinae</taxon>
        <taxon>Leersia</taxon>
    </lineage>
</organism>
<keyword evidence="2" id="KW-1185">Reference proteome</keyword>